<dbReference type="RefSeq" id="WP_038013027.1">
    <property type="nucleotide sequence ID" value="NZ_FNBW01000005.1"/>
</dbReference>
<feature type="domain" description="PRC-barrel" evidence="1">
    <location>
        <begin position="48"/>
        <end position="104"/>
    </location>
</feature>
<dbReference type="SUPFAM" id="SSF50346">
    <property type="entry name" value="PRC-barrel domain"/>
    <property type="match status" value="1"/>
</dbReference>
<dbReference type="Gene3D" id="2.30.30.240">
    <property type="entry name" value="PRC-barrel domain"/>
    <property type="match status" value="1"/>
</dbReference>
<evidence type="ECO:0000313" key="2">
    <source>
        <dbReference type="EMBL" id="SDF62919.1"/>
    </source>
</evidence>
<comment type="caution">
    <text evidence="2">The sequence shown here is derived from an EMBL/GenBank/DDBJ whole genome shotgun (WGS) entry which is preliminary data.</text>
</comment>
<dbReference type="AlphaFoldDB" id="A0A8G2BGV1"/>
<dbReference type="InterPro" id="IPR011033">
    <property type="entry name" value="PRC_barrel-like_sf"/>
</dbReference>
<reference evidence="2 3" key="1">
    <citation type="submission" date="2016-10" db="EMBL/GenBank/DDBJ databases">
        <authorList>
            <person name="Varghese N."/>
            <person name="Submissions S."/>
        </authorList>
    </citation>
    <scope>NUCLEOTIDE SEQUENCE [LARGE SCALE GENOMIC DNA]</scope>
    <source>
        <strain evidence="2 3">DSM 18839</strain>
    </source>
</reference>
<sequence length="125" mass="13147">MAGAAQIVAVAEPANSQVTVPETSRVPAVEVNPVGRPQVDEATSIREKRLVGATVISIDEKEAGEVRKIVDDGGSPKAVVEYEGILGVGDKRVAIPIADFTLISEGRARVSLRAAEIKDLPNYEG</sequence>
<dbReference type="Pfam" id="PF05239">
    <property type="entry name" value="PRC"/>
    <property type="match status" value="1"/>
</dbReference>
<organism evidence="2 3">
    <name type="scientific">Thalassobaculum litoreum DSM 18839</name>
    <dbReference type="NCBI Taxonomy" id="1123362"/>
    <lineage>
        <taxon>Bacteria</taxon>
        <taxon>Pseudomonadati</taxon>
        <taxon>Pseudomonadota</taxon>
        <taxon>Alphaproteobacteria</taxon>
        <taxon>Rhodospirillales</taxon>
        <taxon>Thalassobaculaceae</taxon>
        <taxon>Thalassobaculum</taxon>
    </lineage>
</organism>
<protein>
    <submittedName>
        <fullName evidence="2">PRC-barrel domain-containing protein</fullName>
    </submittedName>
</protein>
<name>A0A8G2BGV1_9PROT</name>
<gene>
    <name evidence="2" type="ORF">SAMN05660686_01838</name>
</gene>
<keyword evidence="3" id="KW-1185">Reference proteome</keyword>
<evidence type="ECO:0000313" key="3">
    <source>
        <dbReference type="Proteomes" id="UP000198615"/>
    </source>
</evidence>
<dbReference type="Proteomes" id="UP000198615">
    <property type="component" value="Unassembled WGS sequence"/>
</dbReference>
<evidence type="ECO:0000259" key="1">
    <source>
        <dbReference type="Pfam" id="PF05239"/>
    </source>
</evidence>
<accession>A0A8G2BGV1</accession>
<dbReference type="EMBL" id="FNBW01000005">
    <property type="protein sequence ID" value="SDF62919.1"/>
    <property type="molecule type" value="Genomic_DNA"/>
</dbReference>
<dbReference type="OrthoDB" id="7876889at2"/>
<proteinExistence type="predicted"/>
<dbReference type="InterPro" id="IPR027275">
    <property type="entry name" value="PRC-brl_dom"/>
</dbReference>